<evidence type="ECO:0000259" key="1">
    <source>
        <dbReference type="PROSITE" id="PS50943"/>
    </source>
</evidence>
<comment type="caution">
    <text evidence="2">The sequence shown here is derived from an EMBL/GenBank/DDBJ whole genome shotgun (WGS) entry which is preliminary data.</text>
</comment>
<dbReference type="Proteomes" id="UP000664632">
    <property type="component" value="Unassembled WGS sequence"/>
</dbReference>
<sequence>MEIDLISAGKRIKEIRQQHKYSMALFSKLVGNSSASTVNNWEKGNNLPKPDRLEKLAILGNTTADWIRYGEFEEYVARLLSEANLRKNLTDDQFQQLLQELKKRKFTYTQDLNILTTANELFPDLFETSYQMALSSENNVLISEDSTTYRIEQNDRYRTDFLPMIEELLYDSNEKETHATVLFQTFDLLKRTEKNKHFPSLPPIFAILSEIVTNDISYKNRATSKIVEYTDLIKQPNKGKPLPEKVVKEQYAQAKNNLVRLLDDFYSEYNKE</sequence>
<evidence type="ECO:0000313" key="2">
    <source>
        <dbReference type="EMBL" id="MBO0439676.1"/>
    </source>
</evidence>
<dbReference type="Pfam" id="PF01381">
    <property type="entry name" value="HTH_3"/>
    <property type="match status" value="1"/>
</dbReference>
<proteinExistence type="predicted"/>
<protein>
    <submittedName>
        <fullName evidence="2">Helix-turn-helix transcriptional regulator</fullName>
    </submittedName>
</protein>
<gene>
    <name evidence="2" type="ORF">JZO69_04855</name>
</gene>
<dbReference type="EMBL" id="JAFLWD010000009">
    <property type="protein sequence ID" value="MBO0439676.1"/>
    <property type="molecule type" value="Genomic_DNA"/>
</dbReference>
<dbReference type="PROSITE" id="PS50943">
    <property type="entry name" value="HTH_CROC1"/>
    <property type="match status" value="1"/>
</dbReference>
<evidence type="ECO:0000313" key="3">
    <source>
        <dbReference type="Proteomes" id="UP000664632"/>
    </source>
</evidence>
<dbReference type="SUPFAM" id="SSF47413">
    <property type="entry name" value="lambda repressor-like DNA-binding domains"/>
    <property type="match status" value="1"/>
</dbReference>
<name>A0ABS3GWN0_9ENTE</name>
<dbReference type="RefSeq" id="WP_207111761.1">
    <property type="nucleotide sequence ID" value="NZ_JAFLWD010000009.1"/>
</dbReference>
<dbReference type="SMART" id="SM00530">
    <property type="entry name" value="HTH_XRE"/>
    <property type="match status" value="1"/>
</dbReference>
<organism evidence="2 3">
    <name type="scientific">Candidatus Enterococcus ikei</name>
    <dbReference type="NCBI Taxonomy" id="2815326"/>
    <lineage>
        <taxon>Bacteria</taxon>
        <taxon>Bacillati</taxon>
        <taxon>Bacillota</taxon>
        <taxon>Bacilli</taxon>
        <taxon>Lactobacillales</taxon>
        <taxon>Enterococcaceae</taxon>
        <taxon>Enterococcus</taxon>
    </lineage>
</organism>
<dbReference type="Gene3D" id="1.10.260.40">
    <property type="entry name" value="lambda repressor-like DNA-binding domains"/>
    <property type="match status" value="1"/>
</dbReference>
<reference evidence="2 3" key="1">
    <citation type="submission" date="2021-03" db="EMBL/GenBank/DDBJ databases">
        <title>Enterococcal diversity collection.</title>
        <authorList>
            <person name="Gilmore M.S."/>
            <person name="Schwartzman J."/>
            <person name="Van Tyne D."/>
            <person name="Martin M."/>
            <person name="Earl A.M."/>
            <person name="Manson A.L."/>
            <person name="Straub T."/>
            <person name="Salamzade R."/>
            <person name="Saavedra J."/>
            <person name="Lebreton F."/>
            <person name="Prichula J."/>
            <person name="Schaufler K."/>
            <person name="Gaca A."/>
            <person name="Sgardioli B."/>
            <person name="Wagenaar J."/>
            <person name="Strong T."/>
        </authorList>
    </citation>
    <scope>NUCLEOTIDE SEQUENCE [LARGE SCALE GENOMIC DNA]</scope>
    <source>
        <strain evidence="2 3">DIV0869a</strain>
    </source>
</reference>
<dbReference type="InterPro" id="IPR010982">
    <property type="entry name" value="Lambda_DNA-bd_dom_sf"/>
</dbReference>
<dbReference type="CDD" id="cd00093">
    <property type="entry name" value="HTH_XRE"/>
    <property type="match status" value="1"/>
</dbReference>
<accession>A0ABS3GWN0</accession>
<dbReference type="InterPro" id="IPR001387">
    <property type="entry name" value="Cro/C1-type_HTH"/>
</dbReference>
<feature type="domain" description="HTH cro/C1-type" evidence="1">
    <location>
        <begin position="12"/>
        <end position="67"/>
    </location>
</feature>
<keyword evidence="3" id="KW-1185">Reference proteome</keyword>